<sequence length="553" mass="60089">EWLLKRSPRLLLTLQVRKVALLLALIPIIGYALITGLNPPAQRALLMTLVFMGAILLDRQWCSLNNLAIAALLILTLDPPALFGASFQLSFAATAGIIMLLPTLQNHYQEIRGSASDQREGRPAVIIGRKVLFWIGASLLVSTVATLVTTPLALHHFHRVSLLSSLTTLLATPPLFFLTLPSALAGLALAALNLPGGAPLLLLSAWGVEFTTAITGHLAALPFSFYYLSPPSPAEWGAWLGLFGALLLYRRQRFWAAATGGAMLLLLLLLPALEQWRRGQSSNSRVTFIEVGHGQATVVELPGNRTVLVDGGGPATLSTDIGEQLIAPFLRHRRIRRLTAVVISHPHADHYNGIPFLLRHFRPQTLWINGQPGVSPDYQTLLRTATDLGIEIAVPSGGEELVSRELKEGGTARLYNLADFHRREGGGNSSPEDSVNDQSLVIGYQHGDFLFILPGDIGMGQESRLLAELETTARATVLAASHHGRRTSMDPAFVATVAPRYIIVSDDERRTDYRRVAKWQTMGAQTLTTGRDGSITCTVAGGELTCQPAIRRR</sequence>
<dbReference type="Pfam" id="PF03772">
    <property type="entry name" value="Competence"/>
    <property type="match status" value="1"/>
</dbReference>
<dbReference type="Proteomes" id="UP000885986">
    <property type="component" value="Unassembled WGS sequence"/>
</dbReference>
<comment type="caution">
    <text evidence="9">The sequence shown here is derived from an EMBL/GenBank/DDBJ whole genome shotgun (WGS) entry which is preliminary data.</text>
</comment>
<keyword evidence="4 6" id="KW-1133">Transmembrane helix</keyword>
<dbReference type="InterPro" id="IPR052159">
    <property type="entry name" value="Competence_DNA_uptake"/>
</dbReference>
<dbReference type="SUPFAM" id="SSF56281">
    <property type="entry name" value="Metallo-hydrolase/oxidoreductase"/>
    <property type="match status" value="1"/>
</dbReference>
<evidence type="ECO:0000256" key="3">
    <source>
        <dbReference type="ARBA" id="ARBA00022692"/>
    </source>
</evidence>
<evidence type="ECO:0000256" key="6">
    <source>
        <dbReference type="SAM" id="Phobius"/>
    </source>
</evidence>
<accession>A0A7C2XVQ5</accession>
<reference evidence="9" key="1">
    <citation type="journal article" date="2020" name="mSystems">
        <title>Genome- and Community-Level Interaction Insights into Carbon Utilization and Element Cycling Functions of Hydrothermarchaeota in Hydrothermal Sediment.</title>
        <authorList>
            <person name="Zhou Z."/>
            <person name="Liu Y."/>
            <person name="Xu W."/>
            <person name="Pan J."/>
            <person name="Luo Z.H."/>
            <person name="Li M."/>
        </authorList>
    </citation>
    <scope>NUCLEOTIDE SEQUENCE [LARGE SCALE GENOMIC DNA]</scope>
    <source>
        <strain evidence="9">SpSt-1224</strain>
    </source>
</reference>
<feature type="domain" description="ComEC/Rec2-related protein" evidence="8">
    <location>
        <begin position="4"/>
        <end position="251"/>
    </location>
</feature>
<dbReference type="Gene3D" id="3.60.15.10">
    <property type="entry name" value="Ribonuclease Z/Hydroxyacylglutathione hydrolase-like"/>
    <property type="match status" value="1"/>
</dbReference>
<evidence type="ECO:0000256" key="5">
    <source>
        <dbReference type="ARBA" id="ARBA00023136"/>
    </source>
</evidence>
<name>A0A7C2XVQ5_9BACT</name>
<keyword evidence="3 6" id="KW-0812">Transmembrane</keyword>
<evidence type="ECO:0000256" key="4">
    <source>
        <dbReference type="ARBA" id="ARBA00022989"/>
    </source>
</evidence>
<dbReference type="AlphaFoldDB" id="A0A7C2XVQ5"/>
<evidence type="ECO:0000256" key="2">
    <source>
        <dbReference type="ARBA" id="ARBA00022475"/>
    </source>
</evidence>
<gene>
    <name evidence="9" type="ORF">ENN98_05425</name>
</gene>
<comment type="subcellular location">
    <subcellularLocation>
        <location evidence="1">Cell membrane</location>
        <topology evidence="1">Multi-pass membrane protein</topology>
    </subcellularLocation>
</comment>
<feature type="domain" description="Metallo-beta-lactamase" evidence="7">
    <location>
        <begin position="291"/>
        <end position="367"/>
    </location>
</feature>
<dbReference type="CDD" id="cd07731">
    <property type="entry name" value="ComA-like_MBL-fold"/>
    <property type="match status" value="1"/>
</dbReference>
<dbReference type="InterPro" id="IPR004477">
    <property type="entry name" value="ComEC_N"/>
</dbReference>
<proteinExistence type="predicted"/>
<dbReference type="PANTHER" id="PTHR30619">
    <property type="entry name" value="DNA INTERNALIZATION/COMPETENCE PROTEIN COMEC/REC2"/>
    <property type="match status" value="1"/>
</dbReference>
<keyword evidence="5 6" id="KW-0472">Membrane</keyword>
<feature type="transmembrane region" description="Helical" evidence="6">
    <location>
        <begin position="233"/>
        <end position="249"/>
    </location>
</feature>
<feature type="transmembrane region" description="Helical" evidence="6">
    <location>
        <begin position="201"/>
        <end position="227"/>
    </location>
</feature>
<feature type="transmembrane region" description="Helical" evidence="6">
    <location>
        <begin position="20"/>
        <end position="37"/>
    </location>
</feature>
<dbReference type="EMBL" id="DSDS01000127">
    <property type="protein sequence ID" value="HET98118.1"/>
    <property type="molecule type" value="Genomic_DNA"/>
</dbReference>
<dbReference type="NCBIfam" id="TIGR00360">
    <property type="entry name" value="ComEC_N-term"/>
    <property type="match status" value="1"/>
</dbReference>
<feature type="transmembrane region" description="Helical" evidence="6">
    <location>
        <begin position="131"/>
        <end position="154"/>
    </location>
</feature>
<evidence type="ECO:0000256" key="1">
    <source>
        <dbReference type="ARBA" id="ARBA00004651"/>
    </source>
</evidence>
<feature type="non-terminal residue" evidence="9">
    <location>
        <position position="1"/>
    </location>
</feature>
<evidence type="ECO:0000259" key="7">
    <source>
        <dbReference type="Pfam" id="PF00753"/>
    </source>
</evidence>
<evidence type="ECO:0000313" key="9">
    <source>
        <dbReference type="EMBL" id="HET98118.1"/>
    </source>
</evidence>
<dbReference type="Pfam" id="PF00753">
    <property type="entry name" value="Lactamase_B"/>
    <property type="match status" value="1"/>
</dbReference>
<evidence type="ECO:0000259" key="8">
    <source>
        <dbReference type="Pfam" id="PF03772"/>
    </source>
</evidence>
<dbReference type="InterPro" id="IPR036866">
    <property type="entry name" value="RibonucZ/Hydroxyglut_hydro"/>
</dbReference>
<feature type="transmembrane region" description="Helical" evidence="6">
    <location>
        <begin position="174"/>
        <end position="194"/>
    </location>
</feature>
<dbReference type="GO" id="GO:0005886">
    <property type="term" value="C:plasma membrane"/>
    <property type="evidence" value="ECO:0007669"/>
    <property type="project" value="UniProtKB-SubCell"/>
</dbReference>
<dbReference type="InterPro" id="IPR035681">
    <property type="entry name" value="ComA-like_MBL"/>
</dbReference>
<protein>
    <submittedName>
        <fullName evidence="9">ComEC/Rec2 family competence protein</fullName>
    </submittedName>
</protein>
<dbReference type="InterPro" id="IPR001279">
    <property type="entry name" value="Metallo-B-lactamas"/>
</dbReference>
<organism evidence="9">
    <name type="scientific">Desulfurivibrio alkaliphilus</name>
    <dbReference type="NCBI Taxonomy" id="427923"/>
    <lineage>
        <taxon>Bacteria</taxon>
        <taxon>Pseudomonadati</taxon>
        <taxon>Thermodesulfobacteriota</taxon>
        <taxon>Desulfobulbia</taxon>
        <taxon>Desulfobulbales</taxon>
        <taxon>Desulfobulbaceae</taxon>
        <taxon>Desulfurivibrio</taxon>
    </lineage>
</organism>
<feature type="transmembrane region" description="Helical" evidence="6">
    <location>
        <begin position="254"/>
        <end position="273"/>
    </location>
</feature>
<dbReference type="PANTHER" id="PTHR30619:SF1">
    <property type="entry name" value="RECOMBINATION PROTEIN 2"/>
    <property type="match status" value="1"/>
</dbReference>
<keyword evidence="2" id="KW-1003">Cell membrane</keyword>
<feature type="transmembrane region" description="Helical" evidence="6">
    <location>
        <begin position="81"/>
        <end position="104"/>
    </location>
</feature>